<sequence>LSDRRSGQLHPVITRPPFLWGSLAAAFISPPNEMILDMAISSNHISPNVLSLLFPHIRKTAEACPIWLLHSDRLLEFFTSVGGAMAAKNYLLPLFLSLFNAGPLMLLMSQSPGQHPLTVLCSSQFLRSLLTYVGCESFFNYLPIRIASVLLSQTDCTVNTFSEVKIEVGFETLSSMSFTSEDVVVSDANQTEEIGLDMRNLETFNEVIERSDYQRRETCSFNCPVTVDNEDSKPVPSTSSTTNWSPTTGYQEYVLLF</sequence>
<gene>
    <name evidence="1" type="ORF">P879_11612</name>
</gene>
<dbReference type="Proteomes" id="UP000699462">
    <property type="component" value="Unassembled WGS sequence"/>
</dbReference>
<accession>A0A8T0D6L6</accession>
<dbReference type="AlphaFoldDB" id="A0A8T0D6L6"/>
<evidence type="ECO:0000313" key="2">
    <source>
        <dbReference type="Proteomes" id="UP000699462"/>
    </source>
</evidence>
<organism evidence="1 2">
    <name type="scientific">Paragonimus westermani</name>
    <dbReference type="NCBI Taxonomy" id="34504"/>
    <lineage>
        <taxon>Eukaryota</taxon>
        <taxon>Metazoa</taxon>
        <taxon>Spiralia</taxon>
        <taxon>Lophotrochozoa</taxon>
        <taxon>Platyhelminthes</taxon>
        <taxon>Trematoda</taxon>
        <taxon>Digenea</taxon>
        <taxon>Plagiorchiida</taxon>
        <taxon>Troglotremata</taxon>
        <taxon>Troglotrematidae</taxon>
        <taxon>Paragonimus</taxon>
    </lineage>
</organism>
<evidence type="ECO:0000313" key="1">
    <source>
        <dbReference type="EMBL" id="KAF8563202.1"/>
    </source>
</evidence>
<proteinExistence type="predicted"/>
<reference evidence="1 2" key="1">
    <citation type="submission" date="2019-07" db="EMBL/GenBank/DDBJ databases">
        <title>Annotation for the trematode Paragonimus westermani.</title>
        <authorList>
            <person name="Choi Y.-J."/>
        </authorList>
    </citation>
    <scope>NUCLEOTIDE SEQUENCE [LARGE SCALE GENOMIC DNA]</scope>
    <source>
        <strain evidence="1">180907_Pwestermani</strain>
    </source>
</reference>
<keyword evidence="2" id="KW-1185">Reference proteome</keyword>
<dbReference type="EMBL" id="JTDF01013554">
    <property type="protein sequence ID" value="KAF8563202.1"/>
    <property type="molecule type" value="Genomic_DNA"/>
</dbReference>
<protein>
    <submittedName>
        <fullName evidence="1">Uncharacterized protein</fullName>
    </submittedName>
</protein>
<comment type="caution">
    <text evidence="1">The sequence shown here is derived from an EMBL/GenBank/DDBJ whole genome shotgun (WGS) entry which is preliminary data.</text>
</comment>
<feature type="non-terminal residue" evidence="1">
    <location>
        <position position="257"/>
    </location>
</feature>
<name>A0A8T0D6L6_9TREM</name>